<comment type="function">
    <text evidence="6">Bidirectionally degrades single-stranded DNA into large acid-insoluble oligonucleotides, which are then degraded further into small acid-soluble oligonucleotides.</text>
</comment>
<comment type="subunit">
    <text evidence="6">Heterooligomer composed of large and small subunits.</text>
</comment>
<reference evidence="8 9" key="1">
    <citation type="submission" date="2016-02" db="EMBL/GenBank/DDBJ databases">
        <title>Genome sequence of Tissierella creatinophila DSM 6911.</title>
        <authorList>
            <person name="Poehlein A."/>
            <person name="Daniel R."/>
        </authorList>
    </citation>
    <scope>NUCLEOTIDE SEQUENCE [LARGE SCALE GENOMIC DNA]</scope>
    <source>
        <strain evidence="8 9">DSM 6911</strain>
    </source>
</reference>
<keyword evidence="4 6" id="KW-0378">Hydrolase</keyword>
<evidence type="ECO:0000313" key="9">
    <source>
        <dbReference type="Proteomes" id="UP000186112"/>
    </source>
</evidence>
<dbReference type="GO" id="GO:0009318">
    <property type="term" value="C:exodeoxyribonuclease VII complex"/>
    <property type="evidence" value="ECO:0007669"/>
    <property type="project" value="UniProtKB-UniRule"/>
</dbReference>
<evidence type="ECO:0000256" key="1">
    <source>
        <dbReference type="ARBA" id="ARBA00009998"/>
    </source>
</evidence>
<dbReference type="PANTHER" id="PTHR34137">
    <property type="entry name" value="EXODEOXYRIBONUCLEASE 7 SMALL SUBUNIT"/>
    <property type="match status" value="1"/>
</dbReference>
<keyword evidence="5 6" id="KW-0269">Exonuclease</keyword>
<evidence type="ECO:0000256" key="4">
    <source>
        <dbReference type="ARBA" id="ARBA00022801"/>
    </source>
</evidence>
<proteinExistence type="inferred from homology"/>
<feature type="coiled-coil region" evidence="7">
    <location>
        <begin position="7"/>
        <end position="34"/>
    </location>
</feature>
<keyword evidence="3 6" id="KW-0540">Nuclease</keyword>
<dbReference type="AlphaFoldDB" id="A0A1U7M9E0"/>
<evidence type="ECO:0000256" key="5">
    <source>
        <dbReference type="ARBA" id="ARBA00022839"/>
    </source>
</evidence>
<dbReference type="SUPFAM" id="SSF116842">
    <property type="entry name" value="XseB-like"/>
    <property type="match status" value="1"/>
</dbReference>
<evidence type="ECO:0000256" key="6">
    <source>
        <dbReference type="HAMAP-Rule" id="MF_00337"/>
    </source>
</evidence>
<dbReference type="EC" id="3.1.11.6" evidence="6"/>
<evidence type="ECO:0000256" key="3">
    <source>
        <dbReference type="ARBA" id="ARBA00022722"/>
    </source>
</evidence>
<comment type="similarity">
    <text evidence="1 6">Belongs to the XseB family.</text>
</comment>
<keyword evidence="7" id="KW-0175">Coiled coil</keyword>
<dbReference type="Proteomes" id="UP000186112">
    <property type="component" value="Unassembled WGS sequence"/>
</dbReference>
<comment type="subcellular location">
    <subcellularLocation>
        <location evidence="6">Cytoplasm</location>
    </subcellularLocation>
</comment>
<dbReference type="GO" id="GO:0006308">
    <property type="term" value="P:DNA catabolic process"/>
    <property type="evidence" value="ECO:0007669"/>
    <property type="project" value="UniProtKB-UniRule"/>
</dbReference>
<sequence>MDMEEKKLSYEDAFKQLEDIVEKLEGDKSSLNESVELFKKGVELYKYCNNLLSNAEGEVKVLLDNSNDSLIELDFLGEAEGDSF</sequence>
<protein>
    <recommendedName>
        <fullName evidence="6">Exodeoxyribonuclease 7 small subunit</fullName>
        <ecNumber evidence="6">3.1.11.6</ecNumber>
    </recommendedName>
    <alternativeName>
        <fullName evidence="6">Exodeoxyribonuclease VII small subunit</fullName>
        <shortName evidence="6">Exonuclease VII small subunit</shortName>
    </alternativeName>
</protein>
<evidence type="ECO:0000256" key="2">
    <source>
        <dbReference type="ARBA" id="ARBA00022490"/>
    </source>
</evidence>
<comment type="catalytic activity">
    <reaction evidence="6">
        <text>Exonucleolytic cleavage in either 5'- to 3'- or 3'- to 5'-direction to yield nucleoside 5'-phosphates.</text>
        <dbReference type="EC" id="3.1.11.6"/>
    </reaction>
</comment>
<comment type="caution">
    <text evidence="8">The sequence shown here is derived from an EMBL/GenBank/DDBJ whole genome shotgun (WGS) entry which is preliminary data.</text>
</comment>
<dbReference type="PANTHER" id="PTHR34137:SF1">
    <property type="entry name" value="EXODEOXYRIBONUCLEASE 7 SMALL SUBUNIT"/>
    <property type="match status" value="1"/>
</dbReference>
<gene>
    <name evidence="6 8" type="primary">xseB</name>
    <name evidence="8" type="ORF">TICRE_00700</name>
</gene>
<dbReference type="Gene3D" id="1.10.287.1040">
    <property type="entry name" value="Exonuclease VII, small subunit"/>
    <property type="match status" value="1"/>
</dbReference>
<dbReference type="InterPro" id="IPR037004">
    <property type="entry name" value="Exonuc_VII_ssu_sf"/>
</dbReference>
<keyword evidence="9" id="KW-1185">Reference proteome</keyword>
<keyword evidence="2 6" id="KW-0963">Cytoplasm</keyword>
<dbReference type="HAMAP" id="MF_00337">
    <property type="entry name" value="Exonuc_7_S"/>
    <property type="match status" value="1"/>
</dbReference>
<dbReference type="InterPro" id="IPR003761">
    <property type="entry name" value="Exonuc_VII_S"/>
</dbReference>
<evidence type="ECO:0000256" key="7">
    <source>
        <dbReference type="SAM" id="Coils"/>
    </source>
</evidence>
<organism evidence="8 9">
    <name type="scientific">Tissierella creatinophila DSM 6911</name>
    <dbReference type="NCBI Taxonomy" id="1123403"/>
    <lineage>
        <taxon>Bacteria</taxon>
        <taxon>Bacillati</taxon>
        <taxon>Bacillota</taxon>
        <taxon>Tissierellia</taxon>
        <taxon>Tissierellales</taxon>
        <taxon>Tissierellaceae</taxon>
        <taxon>Tissierella</taxon>
    </lineage>
</organism>
<accession>A0A1U7M9E0</accession>
<dbReference type="GO" id="GO:0008855">
    <property type="term" value="F:exodeoxyribonuclease VII activity"/>
    <property type="evidence" value="ECO:0007669"/>
    <property type="project" value="UniProtKB-UniRule"/>
</dbReference>
<dbReference type="Pfam" id="PF02609">
    <property type="entry name" value="Exonuc_VII_S"/>
    <property type="match status" value="1"/>
</dbReference>
<evidence type="ECO:0000313" key="8">
    <source>
        <dbReference type="EMBL" id="OLS03943.1"/>
    </source>
</evidence>
<dbReference type="NCBIfam" id="TIGR01280">
    <property type="entry name" value="xseB"/>
    <property type="match status" value="1"/>
</dbReference>
<dbReference type="GO" id="GO:0005829">
    <property type="term" value="C:cytosol"/>
    <property type="evidence" value="ECO:0007669"/>
    <property type="project" value="TreeGrafter"/>
</dbReference>
<name>A0A1U7M9E0_TISCR</name>
<dbReference type="EMBL" id="LTDM01000001">
    <property type="protein sequence ID" value="OLS03943.1"/>
    <property type="molecule type" value="Genomic_DNA"/>
</dbReference>